<evidence type="ECO:0000313" key="3">
    <source>
        <dbReference type="Proteomes" id="UP000007257"/>
    </source>
</evidence>
<accession>A0A0H3FGW8</accession>
<organism evidence="2 3">
    <name type="scientific">Rahnella sp. (strain Y9602)</name>
    <dbReference type="NCBI Taxonomy" id="2703885"/>
    <lineage>
        <taxon>Bacteria</taxon>
        <taxon>Pseudomonadati</taxon>
        <taxon>Pseudomonadota</taxon>
        <taxon>Gammaproteobacteria</taxon>
        <taxon>Enterobacterales</taxon>
        <taxon>Yersiniaceae</taxon>
        <taxon>Rahnella</taxon>
    </lineage>
</organism>
<reference evidence="3" key="1">
    <citation type="submission" date="2011-01" db="EMBL/GenBank/DDBJ databases">
        <title>Complete sequence of plasmid1 of Rahnella sp. Y9602.</title>
        <authorList>
            <consortium name="US DOE Joint Genome Institute"/>
            <person name="Lucas S."/>
            <person name="Copeland A."/>
            <person name="Lapidus A."/>
            <person name="Cheng J.-F."/>
            <person name="Goodwin L."/>
            <person name="Pitluck S."/>
            <person name="Lu M."/>
            <person name="Detter J.C."/>
            <person name="Han C."/>
            <person name="Tapia R."/>
            <person name="Land M."/>
            <person name="Hauser L."/>
            <person name="Kyrpides N."/>
            <person name="Ivanova N."/>
            <person name="Ovchinnikova G."/>
            <person name="Pagani I."/>
            <person name="Sobecky P.A."/>
            <person name="Martinez R.J."/>
            <person name="Woyke T."/>
        </authorList>
    </citation>
    <scope>NUCLEOTIDE SEQUENCE [LARGE SCALE GENOMIC DNA]</scope>
    <source>
        <strain evidence="3">Y9602</strain>
        <plasmid evidence="3">pRAHAQ01</plasmid>
    </source>
</reference>
<dbReference type="HOGENOM" id="CLU_2331645_0_0_6"/>
<evidence type="ECO:0000313" key="2">
    <source>
        <dbReference type="EMBL" id="ADW76075.1"/>
    </source>
</evidence>
<dbReference type="AlphaFoldDB" id="A0A0H3FGW8"/>
<sequence length="98" mass="11077">MPETERYKQEKCAAKRLMKLIIRRNSGEEREVYEGEKNSLPGREAGPAVHAHQVSGELKQRQPLVQAALTFRCQIQTTTPVARSLTKLAFETAGERLL</sequence>
<feature type="region of interest" description="Disordered" evidence="1">
    <location>
        <begin position="30"/>
        <end position="49"/>
    </location>
</feature>
<dbReference type="KEGG" id="rah:Rahaq_4490"/>
<protein>
    <submittedName>
        <fullName evidence="2">Uncharacterized protein</fullName>
    </submittedName>
</protein>
<keyword evidence="2" id="KW-0614">Plasmid</keyword>
<gene>
    <name evidence="2" type="ordered locus">Rahaq_4490</name>
</gene>
<dbReference type="Proteomes" id="UP000007257">
    <property type="component" value="Plasmid pRAHAQ01"/>
</dbReference>
<reference evidence="2 3" key="2">
    <citation type="journal article" date="2012" name="J. Bacteriol.">
        <title>Complete Genome Sequence of Rahnella sp. Strain Y9602, a Gammaproteobacterium Isolate from Metal- and Radionuclide-Contaminated Soil.</title>
        <authorList>
            <person name="Martinez R.J."/>
            <person name="Bruce D."/>
            <person name="Detter C."/>
            <person name="Goodwin L.A."/>
            <person name="Han J."/>
            <person name="Han C.S."/>
            <person name="Held B."/>
            <person name="Land M.L."/>
            <person name="Mikhailova N."/>
            <person name="Nolan M."/>
            <person name="Pennacchio L."/>
            <person name="Pitluck S."/>
            <person name="Tapia R."/>
            <person name="Woyke T."/>
            <person name="Sobecky P.A."/>
        </authorList>
    </citation>
    <scope>NUCLEOTIDE SEQUENCE [LARGE SCALE GENOMIC DNA]</scope>
    <source>
        <strain evidence="2 3">Y9602</strain>
        <plasmid evidence="2 3">pRAHAQ01</plasmid>
    </source>
</reference>
<geneLocation type="plasmid" evidence="2 3">
    <name>pRAHAQ01</name>
</geneLocation>
<name>A0A0H3FGW8_RAHSY</name>
<dbReference type="EMBL" id="CP002506">
    <property type="protein sequence ID" value="ADW76075.1"/>
    <property type="molecule type" value="Genomic_DNA"/>
</dbReference>
<evidence type="ECO:0000256" key="1">
    <source>
        <dbReference type="SAM" id="MobiDB-lite"/>
    </source>
</evidence>
<proteinExistence type="predicted"/>